<feature type="region of interest" description="Disordered" evidence="1">
    <location>
        <begin position="1"/>
        <end position="31"/>
    </location>
</feature>
<dbReference type="EMBL" id="FN653241">
    <property type="protein sequence ID" value="CBY13993.1"/>
    <property type="molecule type" value="Genomic_DNA"/>
</dbReference>
<reference evidence="2" key="1">
    <citation type="journal article" date="2010" name="Science">
        <title>Plasticity of animal genome architecture unmasked by rapid evolution of a pelagic tunicate.</title>
        <authorList>
            <person name="Denoeud F."/>
            <person name="Henriet S."/>
            <person name="Mungpakdee S."/>
            <person name="Aury J.M."/>
            <person name="Da Silva C."/>
            <person name="Brinkmann H."/>
            <person name="Mikhaleva J."/>
            <person name="Olsen L.C."/>
            <person name="Jubin C."/>
            <person name="Canestro C."/>
            <person name="Bouquet J.M."/>
            <person name="Danks G."/>
            <person name="Poulain J."/>
            <person name="Campsteijn C."/>
            <person name="Adamski M."/>
            <person name="Cross I."/>
            <person name="Yadetie F."/>
            <person name="Muffato M."/>
            <person name="Louis A."/>
            <person name="Butcher S."/>
            <person name="Tsagkogeorga G."/>
            <person name="Konrad A."/>
            <person name="Singh S."/>
            <person name="Jensen M.F."/>
            <person name="Cong E.H."/>
            <person name="Eikeseth-Otteraa H."/>
            <person name="Noel B."/>
            <person name="Anthouard V."/>
            <person name="Porcel B.M."/>
            <person name="Kachouri-Lafond R."/>
            <person name="Nishino A."/>
            <person name="Ugolini M."/>
            <person name="Chourrout P."/>
            <person name="Nishida H."/>
            <person name="Aasland R."/>
            <person name="Huzurbazar S."/>
            <person name="Westhof E."/>
            <person name="Delsuc F."/>
            <person name="Lehrach H."/>
            <person name="Reinhardt R."/>
            <person name="Weissenbach J."/>
            <person name="Roy S.W."/>
            <person name="Artiguenave F."/>
            <person name="Postlethwait J.H."/>
            <person name="Manak J.R."/>
            <person name="Thompson E.M."/>
            <person name="Jaillon O."/>
            <person name="Du Pasquier L."/>
            <person name="Boudinot P."/>
            <person name="Liberles D.A."/>
            <person name="Volff J.N."/>
            <person name="Philippe H."/>
            <person name="Lenhard B."/>
            <person name="Roest Crollius H."/>
            <person name="Wincker P."/>
            <person name="Chourrout D."/>
        </authorList>
    </citation>
    <scope>NUCLEOTIDE SEQUENCE [LARGE SCALE GENOMIC DNA]</scope>
</reference>
<dbReference type="Pfam" id="PF15123">
    <property type="entry name" value="DUF4562"/>
    <property type="match status" value="1"/>
</dbReference>
<protein>
    <submittedName>
        <fullName evidence="2">Uncharacterized protein</fullName>
    </submittedName>
</protein>
<evidence type="ECO:0000313" key="2">
    <source>
        <dbReference type="EMBL" id="CBY13993.1"/>
    </source>
</evidence>
<gene>
    <name evidence="2" type="ORF">GSOID_T00006956001</name>
</gene>
<evidence type="ECO:0000256" key="1">
    <source>
        <dbReference type="SAM" id="MobiDB-lite"/>
    </source>
</evidence>
<proteinExistence type="predicted"/>
<dbReference type="OrthoDB" id="6140842at2759"/>
<dbReference type="InterPro" id="IPR027814">
    <property type="entry name" value="DUF4562"/>
</dbReference>
<organism evidence="2">
    <name type="scientific">Oikopleura dioica</name>
    <name type="common">Tunicate</name>
    <dbReference type="NCBI Taxonomy" id="34765"/>
    <lineage>
        <taxon>Eukaryota</taxon>
        <taxon>Metazoa</taxon>
        <taxon>Chordata</taxon>
        <taxon>Tunicata</taxon>
        <taxon>Appendicularia</taxon>
        <taxon>Copelata</taxon>
        <taxon>Oikopleuridae</taxon>
        <taxon>Oikopleura</taxon>
    </lineage>
</organism>
<dbReference type="PANTHER" id="PTHR34833">
    <property type="entry name" value="GENE, 17359-RELATED"/>
    <property type="match status" value="1"/>
</dbReference>
<accession>E4XWD8</accession>
<dbReference type="PANTHER" id="PTHR34833:SF1">
    <property type="entry name" value="GENE, 17359-RELATED"/>
    <property type="match status" value="1"/>
</dbReference>
<keyword evidence="3" id="KW-1185">Reference proteome</keyword>
<dbReference type="InParanoid" id="E4XWD8"/>
<dbReference type="AlphaFoldDB" id="E4XWD8"/>
<name>E4XWD8_OIKDI</name>
<dbReference type="Proteomes" id="UP000001307">
    <property type="component" value="Unassembled WGS sequence"/>
</dbReference>
<evidence type="ECO:0000313" key="3">
    <source>
        <dbReference type="Proteomes" id="UP000001307"/>
    </source>
</evidence>
<sequence>MADQFDGEAQHILFTGPDGKRDFRSHRSNNKKEIGIGPLSIEATSENDFLCRQNDTIQPWRRVRAGDVGWNASRSELTTALDGGFKGIRKGQFRAAAEFQTFYHVKI</sequence>